<keyword evidence="1" id="KW-1133">Transmembrane helix</keyword>
<gene>
    <name evidence="2" type="ORF">VRLFYP33_00822</name>
</gene>
<dbReference type="AlphaFoldDB" id="A0A6N3ALC1"/>
<evidence type="ECO:0000256" key="1">
    <source>
        <dbReference type="SAM" id="Phobius"/>
    </source>
</evidence>
<feature type="transmembrane region" description="Helical" evidence="1">
    <location>
        <begin position="6"/>
        <end position="27"/>
    </location>
</feature>
<keyword evidence="1" id="KW-0812">Transmembrane</keyword>
<organism evidence="2">
    <name type="scientific">Veillonella ratti</name>
    <dbReference type="NCBI Taxonomy" id="103892"/>
    <lineage>
        <taxon>Bacteria</taxon>
        <taxon>Bacillati</taxon>
        <taxon>Bacillota</taxon>
        <taxon>Negativicutes</taxon>
        <taxon>Veillonellales</taxon>
        <taxon>Veillonellaceae</taxon>
        <taxon>Veillonella</taxon>
    </lineage>
</organism>
<accession>A0A6N3ALC1</accession>
<evidence type="ECO:0000313" key="2">
    <source>
        <dbReference type="EMBL" id="VYT93375.1"/>
    </source>
</evidence>
<dbReference type="EMBL" id="CACRUX010000033">
    <property type="protein sequence ID" value="VYT93375.1"/>
    <property type="molecule type" value="Genomic_DNA"/>
</dbReference>
<proteinExistence type="predicted"/>
<name>A0A6N3ALC1_9FIRM</name>
<dbReference type="RefSeq" id="WP_021840613.1">
    <property type="nucleotide sequence ID" value="NZ_CACRUX010000033.1"/>
</dbReference>
<sequence>MSVTGLLVKSFALGMAFMALLLVSYYYMSLKPKPETMDETPEIKPYAPPKARAYNWAKDNRHGAFKAK</sequence>
<reference evidence="2" key="1">
    <citation type="submission" date="2019-11" db="EMBL/GenBank/DDBJ databases">
        <authorList>
            <person name="Feng L."/>
        </authorList>
    </citation>
    <scope>NUCLEOTIDE SEQUENCE</scope>
    <source>
        <strain evidence="2">VrattiLFYP33</strain>
    </source>
</reference>
<keyword evidence="1" id="KW-0472">Membrane</keyword>
<protein>
    <submittedName>
        <fullName evidence="2">Uncharacterized protein</fullName>
    </submittedName>
</protein>